<proteinExistence type="predicted"/>
<dbReference type="GO" id="GO:0000175">
    <property type="term" value="F:3'-5'-RNA exonuclease activity"/>
    <property type="evidence" value="ECO:0007669"/>
    <property type="project" value="TreeGrafter"/>
</dbReference>
<dbReference type="PANTHER" id="PTHR23355">
    <property type="entry name" value="RIBONUCLEASE"/>
    <property type="match status" value="1"/>
</dbReference>
<dbReference type="PANTHER" id="PTHR23355:SF42">
    <property type="entry name" value="RIBONUCLEASE II, CHLOROPLASTIC_MITOCHONDRIAL"/>
    <property type="match status" value="1"/>
</dbReference>
<gene>
    <name evidence="2" type="ORF">EK0264_02405</name>
</gene>
<sequence>MSVRRSVPGVDFAQVRKDLGIAEQFPPEVIAEAEQVVAATNGGMPDGQYDDATDIPFVTLDPDGSRDLDQAVHIARDGDGYVVHYAIADVAAFVKPGGAIDVEAWKRGQTLYCPDIRIPLHPPQLSEGAASLLPDGDRPAALWRFRLDGRGVVEEAAVRRAKVRSIAQLTYEQTQKDFESGTPHESLALLQEVGERRLAIAAGRGAINLNLPEQVVEAGPDGTWTLSYRDQLPCEVWNAEISLMTGMAAGQMMVDGGIGILRTLPVPEQEAIDELRTTARALGIDWPDDATPGQVIDSLDRRNPRHVAFIEQTPSLLRGAGYFGFTSGNPKDKVHSGIGAVYAHVTAPLRRLVDRYGTEVCLALSAGTPVPEWASSRLEELPDVMRETGQVERNLEATIIDTVEALLLAPRVGQRFEAQVVGRNDKNVTVVLADPAVRARATGQAELGATVQVELRAADPVEHKVELAVV</sequence>
<dbReference type="GO" id="GO:0003723">
    <property type="term" value="F:RNA binding"/>
    <property type="evidence" value="ECO:0007669"/>
    <property type="project" value="InterPro"/>
</dbReference>
<dbReference type="InterPro" id="IPR040596">
    <property type="entry name" value="RNase_II_C_S1"/>
</dbReference>
<organism evidence="2 3">
    <name type="scientific">Epidermidibacterium keratini</name>
    <dbReference type="NCBI Taxonomy" id="1891644"/>
    <lineage>
        <taxon>Bacteria</taxon>
        <taxon>Bacillati</taxon>
        <taxon>Actinomycetota</taxon>
        <taxon>Actinomycetes</taxon>
        <taxon>Sporichthyales</taxon>
        <taxon>Sporichthyaceae</taxon>
        <taxon>Epidermidibacterium</taxon>
    </lineage>
</organism>
<accession>A0A7L4YIP0</accession>
<keyword evidence="3" id="KW-1185">Reference proteome</keyword>
<dbReference type="InParanoid" id="A0A7L4YIP0"/>
<dbReference type="GO" id="GO:0000932">
    <property type="term" value="C:P-body"/>
    <property type="evidence" value="ECO:0007669"/>
    <property type="project" value="TreeGrafter"/>
</dbReference>
<dbReference type="AlphaFoldDB" id="A0A7L4YIP0"/>
<dbReference type="OrthoDB" id="5800376at2"/>
<evidence type="ECO:0000313" key="3">
    <source>
        <dbReference type="Proteomes" id="UP000463857"/>
    </source>
</evidence>
<evidence type="ECO:0000313" key="2">
    <source>
        <dbReference type="EMBL" id="QHB99254.1"/>
    </source>
</evidence>
<dbReference type="SUPFAM" id="SSF50249">
    <property type="entry name" value="Nucleic acid-binding proteins"/>
    <property type="match status" value="1"/>
</dbReference>
<dbReference type="InterPro" id="IPR050180">
    <property type="entry name" value="RNR_Ribonuclease"/>
</dbReference>
<dbReference type="EMBL" id="CP047156">
    <property type="protein sequence ID" value="QHB99254.1"/>
    <property type="molecule type" value="Genomic_DNA"/>
</dbReference>
<dbReference type="InterPro" id="IPR001900">
    <property type="entry name" value="RNase_II/R"/>
</dbReference>
<evidence type="ECO:0000259" key="1">
    <source>
        <dbReference type="SMART" id="SM00955"/>
    </source>
</evidence>
<dbReference type="Pfam" id="PF18614">
    <property type="entry name" value="RNase_II_C_S1"/>
    <property type="match status" value="1"/>
</dbReference>
<reference evidence="2 3" key="1">
    <citation type="journal article" date="2018" name="Int. J. Syst. Evol. Microbiol.">
        <title>Epidermidibacterium keratini gen. nov., sp. nov., a member of the family Sporichthyaceae, isolated from keratin epidermis.</title>
        <authorList>
            <person name="Lee D.G."/>
            <person name="Trujillo M.E."/>
            <person name="Kang S."/>
            <person name="Nam J.J."/>
            <person name="Kim Y.J."/>
        </authorList>
    </citation>
    <scope>NUCLEOTIDE SEQUENCE [LARGE SCALE GENOMIC DNA]</scope>
    <source>
        <strain evidence="2 3">EPI-7</strain>
    </source>
</reference>
<dbReference type="GO" id="GO:0006402">
    <property type="term" value="P:mRNA catabolic process"/>
    <property type="evidence" value="ECO:0007669"/>
    <property type="project" value="TreeGrafter"/>
</dbReference>
<protein>
    <submittedName>
        <fullName evidence="2">RNB domain-containing ribonuclease</fullName>
    </submittedName>
</protein>
<dbReference type="Pfam" id="PF00773">
    <property type="entry name" value="RNB"/>
    <property type="match status" value="1"/>
</dbReference>
<feature type="domain" description="RNB" evidence="1">
    <location>
        <begin position="49"/>
        <end position="367"/>
    </location>
</feature>
<dbReference type="InterPro" id="IPR012340">
    <property type="entry name" value="NA-bd_OB-fold"/>
</dbReference>
<dbReference type="KEGG" id="eke:EK0264_02405"/>
<name>A0A7L4YIP0_9ACTN</name>
<dbReference type="SMART" id="SM00955">
    <property type="entry name" value="RNB"/>
    <property type="match status" value="1"/>
</dbReference>
<dbReference type="RefSeq" id="WP_159542552.1">
    <property type="nucleotide sequence ID" value="NZ_CP047156.1"/>
</dbReference>
<dbReference type="Proteomes" id="UP000463857">
    <property type="component" value="Chromosome"/>
</dbReference>